<keyword evidence="6" id="KW-0472">Membrane</keyword>
<keyword evidence="7" id="KW-0131">Cell cycle</keyword>
<evidence type="ECO:0000256" key="3">
    <source>
        <dbReference type="ARBA" id="ARBA00022618"/>
    </source>
</evidence>
<reference evidence="8" key="1">
    <citation type="submission" date="2018-06" db="EMBL/GenBank/DDBJ databases">
        <authorList>
            <person name="Zhirakovskaya E."/>
        </authorList>
    </citation>
    <scope>NUCLEOTIDE SEQUENCE</scope>
</reference>
<keyword evidence="5" id="KW-1133">Transmembrane helix</keyword>
<keyword evidence="2" id="KW-1003">Cell membrane</keyword>
<keyword evidence="3 8" id="KW-0132">Cell division</keyword>
<dbReference type="EMBL" id="UOFP01000191">
    <property type="protein sequence ID" value="VAW87606.1"/>
    <property type="molecule type" value="Genomic_DNA"/>
</dbReference>
<comment type="subcellular location">
    <subcellularLocation>
        <location evidence="1">Cell membrane</location>
        <topology evidence="1">Single-pass type II membrane protein</topology>
    </subcellularLocation>
</comment>
<dbReference type="GO" id="GO:0032153">
    <property type="term" value="C:cell division site"/>
    <property type="evidence" value="ECO:0007669"/>
    <property type="project" value="TreeGrafter"/>
</dbReference>
<dbReference type="GO" id="GO:0005886">
    <property type="term" value="C:plasma membrane"/>
    <property type="evidence" value="ECO:0007669"/>
    <property type="project" value="UniProtKB-SubCell"/>
</dbReference>
<protein>
    <submittedName>
        <fullName evidence="8">Cell division protein FtsL</fullName>
    </submittedName>
</protein>
<keyword evidence="4" id="KW-0812">Transmembrane</keyword>
<sequence length="88" mass="10077">MAVRLLVLLLVVAVISTALGVVYTQHQSRKLFVELEQQRKKQDQLDAEWGRLQLEQGTLATPWRIENTARERLEMALPGDNEVVIVRP</sequence>
<organism evidence="8">
    <name type="scientific">hydrothermal vent metagenome</name>
    <dbReference type="NCBI Taxonomy" id="652676"/>
    <lineage>
        <taxon>unclassified sequences</taxon>
        <taxon>metagenomes</taxon>
        <taxon>ecological metagenomes</taxon>
    </lineage>
</organism>
<dbReference type="PANTHER" id="PTHR37479:SF1">
    <property type="entry name" value="CELL DIVISION PROTEIN FTSL"/>
    <property type="match status" value="1"/>
</dbReference>
<proteinExistence type="inferred from homology"/>
<dbReference type="HAMAP" id="MF_00910">
    <property type="entry name" value="FtsL"/>
    <property type="match status" value="1"/>
</dbReference>
<dbReference type="NCBIfam" id="TIGR02209">
    <property type="entry name" value="ftsL_broad"/>
    <property type="match status" value="1"/>
</dbReference>
<evidence type="ECO:0000313" key="8">
    <source>
        <dbReference type="EMBL" id="VAW87606.1"/>
    </source>
</evidence>
<evidence type="ECO:0000256" key="7">
    <source>
        <dbReference type="ARBA" id="ARBA00023306"/>
    </source>
</evidence>
<dbReference type="GO" id="GO:0043093">
    <property type="term" value="P:FtsZ-dependent cytokinesis"/>
    <property type="evidence" value="ECO:0007669"/>
    <property type="project" value="TreeGrafter"/>
</dbReference>
<dbReference type="Pfam" id="PF04999">
    <property type="entry name" value="FtsL"/>
    <property type="match status" value="1"/>
</dbReference>
<dbReference type="AlphaFoldDB" id="A0A3B1A3X8"/>
<evidence type="ECO:0000256" key="4">
    <source>
        <dbReference type="ARBA" id="ARBA00022692"/>
    </source>
</evidence>
<name>A0A3B1A3X8_9ZZZZ</name>
<dbReference type="PANTHER" id="PTHR37479">
    <property type="entry name" value="CELL DIVISION PROTEIN FTSL"/>
    <property type="match status" value="1"/>
</dbReference>
<evidence type="ECO:0000256" key="5">
    <source>
        <dbReference type="ARBA" id="ARBA00022989"/>
    </source>
</evidence>
<gene>
    <name evidence="8" type="ORF">MNBD_GAMMA18-1442</name>
</gene>
<dbReference type="InterPro" id="IPR011922">
    <property type="entry name" value="Cell_div_FtsL"/>
</dbReference>
<accession>A0A3B1A3X8</accession>
<evidence type="ECO:0000256" key="6">
    <source>
        <dbReference type="ARBA" id="ARBA00023136"/>
    </source>
</evidence>
<evidence type="ECO:0000256" key="2">
    <source>
        <dbReference type="ARBA" id="ARBA00022475"/>
    </source>
</evidence>
<evidence type="ECO:0000256" key="1">
    <source>
        <dbReference type="ARBA" id="ARBA00004401"/>
    </source>
</evidence>